<feature type="transmembrane region" description="Helical" evidence="9">
    <location>
        <begin position="131"/>
        <end position="149"/>
    </location>
</feature>
<keyword evidence="2 9" id="KW-0813">Transport</keyword>
<dbReference type="Pfam" id="PF04290">
    <property type="entry name" value="DctQ"/>
    <property type="match status" value="1"/>
</dbReference>
<comment type="function">
    <text evidence="9">Part of the tripartite ATP-independent periplasmic (TRAP) transport system.</text>
</comment>
<dbReference type="RefSeq" id="WP_188253531.1">
    <property type="nucleotide sequence ID" value="NZ_JABVCF010000002.1"/>
</dbReference>
<accession>A0A942DVZ4</accession>
<gene>
    <name evidence="11" type="ORF">KEU06_04920</name>
</gene>
<dbReference type="EMBL" id="JAGWCR010000002">
    <property type="protein sequence ID" value="MBS3647971.1"/>
    <property type="molecule type" value="Genomic_DNA"/>
</dbReference>
<dbReference type="AlphaFoldDB" id="A0A942DVZ4"/>
<feature type="transmembrane region" description="Helical" evidence="9">
    <location>
        <begin position="46"/>
        <end position="67"/>
    </location>
</feature>
<keyword evidence="6 9" id="KW-1133">Transmembrane helix</keyword>
<dbReference type="PANTHER" id="PTHR35011:SF4">
    <property type="entry name" value="SLL1102 PROTEIN"/>
    <property type="match status" value="1"/>
</dbReference>
<protein>
    <recommendedName>
        <fullName evidence="9">TRAP transporter small permease protein</fullName>
    </recommendedName>
</protein>
<evidence type="ECO:0000256" key="8">
    <source>
        <dbReference type="ARBA" id="ARBA00038436"/>
    </source>
</evidence>
<keyword evidence="3" id="KW-1003">Cell membrane</keyword>
<feature type="transmembrane region" description="Helical" evidence="9">
    <location>
        <begin position="21"/>
        <end position="40"/>
    </location>
</feature>
<feature type="domain" description="Tripartite ATP-independent periplasmic transporters DctQ component" evidence="10">
    <location>
        <begin position="26"/>
        <end position="159"/>
    </location>
</feature>
<comment type="subcellular location">
    <subcellularLocation>
        <location evidence="1 9">Cell inner membrane</location>
        <topology evidence="1 9">Multi-pass membrane protein</topology>
    </subcellularLocation>
</comment>
<keyword evidence="5 9" id="KW-0812">Transmembrane</keyword>
<dbReference type="InterPro" id="IPR055348">
    <property type="entry name" value="DctQ"/>
</dbReference>
<keyword evidence="12" id="KW-1185">Reference proteome</keyword>
<evidence type="ECO:0000256" key="9">
    <source>
        <dbReference type="RuleBase" id="RU369079"/>
    </source>
</evidence>
<dbReference type="GO" id="GO:0022857">
    <property type="term" value="F:transmembrane transporter activity"/>
    <property type="evidence" value="ECO:0007669"/>
    <property type="project" value="UniProtKB-UniRule"/>
</dbReference>
<dbReference type="Proteomes" id="UP000680348">
    <property type="component" value="Unassembled WGS sequence"/>
</dbReference>
<dbReference type="InterPro" id="IPR007387">
    <property type="entry name" value="TRAP_DctQ"/>
</dbReference>
<evidence type="ECO:0000256" key="1">
    <source>
        <dbReference type="ARBA" id="ARBA00004429"/>
    </source>
</evidence>
<sequence>MHRYIMFADGLSAWFGKVFSWSIVLMTLAVSYEVLVRYFFRAPTPWAFDISYMLYGTLFMMAGAYTLSRDGHVRGDFIYRLWSSRTQAAVELVLYFLFFFPGIIALVLAGWKYAARSWAQQEVSINSPAGIPIYQFKTVIVVAGVLLFLQGIAQVFRCLICLKTGQWVRAAEDVEETEKVLMDTKSLDVLRHGSEAVDIPDGSVGSRRDGDA</sequence>
<reference evidence="11" key="1">
    <citation type="submission" date="2021-04" db="EMBL/GenBank/DDBJ databases">
        <title>Pseudaminobacter soli sp. nov., isolated from paddy soil contaminated by heavy metals.</title>
        <authorList>
            <person name="Zhang K."/>
        </authorList>
    </citation>
    <scope>NUCLEOTIDE SEQUENCE</scope>
    <source>
        <strain evidence="11">19-2017</strain>
    </source>
</reference>
<evidence type="ECO:0000256" key="3">
    <source>
        <dbReference type="ARBA" id="ARBA00022475"/>
    </source>
</evidence>
<organism evidence="11 12">
    <name type="scientific">Pseudaminobacter soli</name>
    <name type="common">ex Zhang et al. 2022</name>
    <dbReference type="NCBI Taxonomy" id="2831468"/>
    <lineage>
        <taxon>Bacteria</taxon>
        <taxon>Pseudomonadati</taxon>
        <taxon>Pseudomonadota</taxon>
        <taxon>Alphaproteobacteria</taxon>
        <taxon>Hyphomicrobiales</taxon>
        <taxon>Phyllobacteriaceae</taxon>
        <taxon>Pseudaminobacter</taxon>
    </lineage>
</organism>
<dbReference type="PANTHER" id="PTHR35011">
    <property type="entry name" value="2,3-DIKETO-L-GULONATE TRAP TRANSPORTER SMALL PERMEASE PROTEIN YIAM"/>
    <property type="match status" value="1"/>
</dbReference>
<keyword evidence="7 9" id="KW-0472">Membrane</keyword>
<proteinExistence type="inferred from homology"/>
<keyword evidence="4 9" id="KW-0997">Cell inner membrane</keyword>
<dbReference type="GO" id="GO:0005886">
    <property type="term" value="C:plasma membrane"/>
    <property type="evidence" value="ECO:0007669"/>
    <property type="project" value="UniProtKB-SubCell"/>
</dbReference>
<name>A0A942DVZ4_9HYPH</name>
<feature type="transmembrane region" description="Helical" evidence="9">
    <location>
        <begin position="88"/>
        <end position="111"/>
    </location>
</feature>
<evidence type="ECO:0000256" key="7">
    <source>
        <dbReference type="ARBA" id="ARBA00023136"/>
    </source>
</evidence>
<evidence type="ECO:0000256" key="6">
    <source>
        <dbReference type="ARBA" id="ARBA00022989"/>
    </source>
</evidence>
<comment type="subunit">
    <text evidence="9">The complex comprises the extracytoplasmic solute receptor protein and the two transmembrane proteins.</text>
</comment>
<comment type="caution">
    <text evidence="11">The sequence shown here is derived from an EMBL/GenBank/DDBJ whole genome shotgun (WGS) entry which is preliminary data.</text>
</comment>
<comment type="similarity">
    <text evidence="8 9">Belongs to the TRAP transporter small permease family.</text>
</comment>
<evidence type="ECO:0000313" key="11">
    <source>
        <dbReference type="EMBL" id="MBS3647971.1"/>
    </source>
</evidence>
<evidence type="ECO:0000256" key="2">
    <source>
        <dbReference type="ARBA" id="ARBA00022448"/>
    </source>
</evidence>
<evidence type="ECO:0000259" key="10">
    <source>
        <dbReference type="Pfam" id="PF04290"/>
    </source>
</evidence>
<evidence type="ECO:0000313" key="12">
    <source>
        <dbReference type="Proteomes" id="UP000680348"/>
    </source>
</evidence>
<evidence type="ECO:0000256" key="4">
    <source>
        <dbReference type="ARBA" id="ARBA00022519"/>
    </source>
</evidence>
<evidence type="ECO:0000256" key="5">
    <source>
        <dbReference type="ARBA" id="ARBA00022692"/>
    </source>
</evidence>